<accession>A0A396AMS8</accession>
<dbReference type="EMBL" id="WCIF01000006">
    <property type="protein sequence ID" value="KAB5439349.1"/>
    <property type="molecule type" value="Genomic_DNA"/>
</dbReference>
<dbReference type="AlphaFoldDB" id="A0A396AMS8"/>
<evidence type="ECO:0000313" key="4">
    <source>
        <dbReference type="EMBL" id="KAB6454858.1"/>
    </source>
</evidence>
<dbReference type="EMBL" id="QSSN01000032">
    <property type="protein sequence ID" value="RGL81928.1"/>
    <property type="molecule type" value="Genomic_DNA"/>
</dbReference>
<reference evidence="7 8" key="1">
    <citation type="submission" date="2018-08" db="EMBL/GenBank/DDBJ databases">
        <title>A genome reference for cultivated species of the human gut microbiota.</title>
        <authorList>
            <person name="Zou Y."/>
            <person name="Xue W."/>
            <person name="Luo G."/>
        </authorList>
    </citation>
    <scope>NUCLEOTIDE SEQUENCE [LARGE SCALE GENOMIC DNA]</scope>
    <source>
        <strain evidence="7 8">TF05-18</strain>
    </source>
</reference>
<dbReference type="EMBL" id="WDBI01000003">
    <property type="protein sequence ID" value="KAB6529508.1"/>
    <property type="molecule type" value="Genomic_DNA"/>
</dbReference>
<reference evidence="3 10" key="3">
    <citation type="submission" date="2019-10" db="EMBL/GenBank/DDBJ databases">
        <title>Genome Sequence and Assembly of iSURF_14.</title>
        <authorList>
            <person name="Wucher B.R."/>
            <person name="Ruoff K.L."/>
            <person name="Price C.E."/>
            <person name="Valls R.R."/>
            <person name="O'Toole G.A."/>
        </authorList>
    </citation>
    <scope>NUCLEOTIDE SEQUENCE [LARGE SCALE GENOMIC DNA]</scope>
    <source>
        <strain evidence="3 10">ANK132K_3B</strain>
    </source>
</reference>
<dbReference type="Proteomes" id="UP000470332">
    <property type="component" value="Unassembled WGS sequence"/>
</dbReference>
<dbReference type="Proteomes" id="UP000468344">
    <property type="component" value="Unassembled WGS sequence"/>
</dbReference>
<evidence type="ECO:0000313" key="10">
    <source>
        <dbReference type="Proteomes" id="UP000462885"/>
    </source>
</evidence>
<evidence type="ECO:0000313" key="11">
    <source>
        <dbReference type="Proteomes" id="UP000468344"/>
    </source>
</evidence>
<evidence type="ECO:0000313" key="1">
    <source>
        <dbReference type="EMBL" id="KAB3851557.1"/>
    </source>
</evidence>
<sequence>MQVCRNQNGCQLVTSFFDDPHKLLFLADYVILSKIISILGIRLSEYRKFYVPAVLHPLPTIYNDMLSEHFPIKFLFFL</sequence>
<evidence type="ECO:0000313" key="2">
    <source>
        <dbReference type="EMBL" id="KAB3854234.1"/>
    </source>
</evidence>
<dbReference type="EMBL" id="WCWW01000103">
    <property type="protein sequence ID" value="KAB3851557.1"/>
    <property type="molecule type" value="Genomic_DNA"/>
</dbReference>
<evidence type="ECO:0000313" key="9">
    <source>
        <dbReference type="Proteomes" id="UP000441522"/>
    </source>
</evidence>
<dbReference type="Proteomes" id="UP000483142">
    <property type="component" value="Unassembled WGS sequence"/>
</dbReference>
<dbReference type="Proteomes" id="UP000441522">
    <property type="component" value="Unassembled WGS sequence"/>
</dbReference>
<protein>
    <submittedName>
        <fullName evidence="7">Uncharacterized protein</fullName>
    </submittedName>
</protein>
<evidence type="ECO:0000313" key="8">
    <source>
        <dbReference type="Proteomes" id="UP000261278"/>
    </source>
</evidence>
<evidence type="ECO:0000313" key="14">
    <source>
        <dbReference type="Proteomes" id="UP000483142"/>
    </source>
</evidence>
<dbReference type="EMBL" id="WCXA01000065">
    <property type="protein sequence ID" value="KAB3854234.1"/>
    <property type="molecule type" value="Genomic_DNA"/>
</dbReference>
<dbReference type="EMBL" id="WDBZ01000009">
    <property type="protein sequence ID" value="KAB6454858.1"/>
    <property type="molecule type" value="Genomic_DNA"/>
</dbReference>
<evidence type="ECO:0000313" key="7">
    <source>
        <dbReference type="EMBL" id="RGL81928.1"/>
    </source>
</evidence>
<evidence type="ECO:0000313" key="13">
    <source>
        <dbReference type="Proteomes" id="UP000470332"/>
    </source>
</evidence>
<name>A0A396AMS8_PHOVU</name>
<comment type="caution">
    <text evidence="7">The sequence shown here is derived from an EMBL/GenBank/DDBJ whole genome shotgun (WGS) entry which is preliminary data.</text>
</comment>
<proteinExistence type="predicted"/>
<dbReference type="Proteomes" id="UP000462885">
    <property type="component" value="Unassembled WGS sequence"/>
</dbReference>
<evidence type="ECO:0000313" key="12">
    <source>
        <dbReference type="Proteomes" id="UP000469427"/>
    </source>
</evidence>
<organism evidence="7 8">
    <name type="scientific">Phocaeicola vulgatus</name>
    <name type="common">Bacteroides vulgatus</name>
    <dbReference type="NCBI Taxonomy" id="821"/>
    <lineage>
        <taxon>Bacteria</taxon>
        <taxon>Pseudomonadati</taxon>
        <taxon>Bacteroidota</taxon>
        <taxon>Bacteroidia</taxon>
        <taxon>Bacteroidales</taxon>
        <taxon>Bacteroidaceae</taxon>
        <taxon>Phocaeicola</taxon>
    </lineage>
</organism>
<evidence type="ECO:0000313" key="3">
    <source>
        <dbReference type="EMBL" id="KAB5439349.1"/>
    </source>
</evidence>
<evidence type="ECO:0000313" key="6">
    <source>
        <dbReference type="EMBL" id="KAB6529508.1"/>
    </source>
</evidence>
<dbReference type="EMBL" id="WDBY01000006">
    <property type="protein sequence ID" value="KAB6480279.1"/>
    <property type="molecule type" value="Genomic_DNA"/>
</dbReference>
<dbReference type="Proteomes" id="UP000261278">
    <property type="component" value="Unassembled WGS sequence"/>
</dbReference>
<gene>
    <name evidence="7" type="ORF">DXC44_19130</name>
    <name evidence="3" type="ORF">F9Z94_06820</name>
    <name evidence="1" type="ORF">GAS29_22055</name>
    <name evidence="2" type="ORF">GAS37_21065</name>
    <name evidence="6" type="ORF">GAY98_02920</name>
    <name evidence="5" type="ORF">GAZ06_04790</name>
    <name evidence="4" type="ORF">GAZ09_06200</name>
</gene>
<evidence type="ECO:0000313" key="5">
    <source>
        <dbReference type="EMBL" id="KAB6480279.1"/>
    </source>
</evidence>
<reference evidence="9 11" key="2">
    <citation type="journal article" date="2019" name="Nat. Med.">
        <title>A library of human gut bacterial isolates paired with longitudinal multiomics data enables mechanistic microbiome research.</title>
        <authorList>
            <person name="Poyet M."/>
            <person name="Groussin M."/>
            <person name="Gibbons S.M."/>
            <person name="Avila-Pacheco J."/>
            <person name="Jiang X."/>
            <person name="Kearney S.M."/>
            <person name="Perrotta A.R."/>
            <person name="Berdy B."/>
            <person name="Zhao S."/>
            <person name="Lieberman T.D."/>
            <person name="Swanson P.K."/>
            <person name="Smith M."/>
            <person name="Roesemann S."/>
            <person name="Alexander J.E."/>
            <person name="Rich S.A."/>
            <person name="Livny J."/>
            <person name="Vlamakis H."/>
            <person name="Clish C."/>
            <person name="Bullock K."/>
            <person name="Deik A."/>
            <person name="Scott J."/>
            <person name="Pierce K.A."/>
            <person name="Xavier R.J."/>
            <person name="Alm E.J."/>
        </authorList>
    </citation>
    <scope>NUCLEOTIDE SEQUENCE [LARGE SCALE GENOMIC DNA]</scope>
    <source>
        <strain evidence="6 12">BIOML-A122</strain>
        <strain evidence="5 11">BIOML-A140</strain>
        <strain evidence="4 14">BIOML-A141</strain>
        <strain evidence="1 9">BIOML-A5</strain>
        <strain evidence="2 13">BIOML-A9</strain>
    </source>
</reference>
<dbReference type="Proteomes" id="UP000469427">
    <property type="component" value="Unassembled WGS sequence"/>
</dbReference>